<reference evidence="3" key="1">
    <citation type="journal article" date="2019" name="Plant Biotechnol. J.">
        <title>Genome sequencing of the Australian wild diploid species Gossypium australe highlights disease resistance and delayed gland morphogenesis.</title>
        <authorList>
            <person name="Cai Y."/>
            <person name="Cai X."/>
            <person name="Wang Q."/>
            <person name="Wang P."/>
            <person name="Zhang Y."/>
            <person name="Cai C."/>
            <person name="Xu Y."/>
            <person name="Wang K."/>
            <person name="Zhou Z."/>
            <person name="Wang C."/>
            <person name="Geng S."/>
            <person name="Li B."/>
            <person name="Dong Q."/>
            <person name="Hou Y."/>
            <person name="Wang H."/>
            <person name="Ai P."/>
            <person name="Liu Z."/>
            <person name="Yi F."/>
            <person name="Sun M."/>
            <person name="An G."/>
            <person name="Cheng J."/>
            <person name="Zhang Y."/>
            <person name="Shi Q."/>
            <person name="Xie Y."/>
            <person name="Shi X."/>
            <person name="Chang Y."/>
            <person name="Huang F."/>
            <person name="Chen Y."/>
            <person name="Hong S."/>
            <person name="Mi L."/>
            <person name="Sun Q."/>
            <person name="Zhang L."/>
            <person name="Zhou B."/>
            <person name="Peng R."/>
            <person name="Zhang X."/>
            <person name="Liu F."/>
        </authorList>
    </citation>
    <scope>NUCLEOTIDE SEQUENCE [LARGE SCALE GENOMIC DNA]</scope>
    <source>
        <strain evidence="3">cv. PA1801</strain>
    </source>
</reference>
<feature type="domain" description="Integrase catalytic" evidence="1">
    <location>
        <begin position="1"/>
        <end position="125"/>
    </location>
</feature>
<dbReference type="PROSITE" id="PS50994">
    <property type="entry name" value="INTEGRASE"/>
    <property type="match status" value="1"/>
</dbReference>
<dbReference type="EMBL" id="SMMG02000003">
    <property type="protein sequence ID" value="KAA3479760.1"/>
    <property type="molecule type" value="Genomic_DNA"/>
</dbReference>
<dbReference type="Proteomes" id="UP000325315">
    <property type="component" value="Unassembled WGS sequence"/>
</dbReference>
<evidence type="ECO:0000313" key="2">
    <source>
        <dbReference type="EMBL" id="KAA3479760.1"/>
    </source>
</evidence>
<organism evidence="2 3">
    <name type="scientific">Gossypium australe</name>
    <dbReference type="NCBI Taxonomy" id="47621"/>
    <lineage>
        <taxon>Eukaryota</taxon>
        <taxon>Viridiplantae</taxon>
        <taxon>Streptophyta</taxon>
        <taxon>Embryophyta</taxon>
        <taxon>Tracheophyta</taxon>
        <taxon>Spermatophyta</taxon>
        <taxon>Magnoliopsida</taxon>
        <taxon>eudicotyledons</taxon>
        <taxon>Gunneridae</taxon>
        <taxon>Pentapetalae</taxon>
        <taxon>rosids</taxon>
        <taxon>malvids</taxon>
        <taxon>Malvales</taxon>
        <taxon>Malvaceae</taxon>
        <taxon>Malvoideae</taxon>
        <taxon>Gossypium</taxon>
    </lineage>
</organism>
<dbReference type="InterPro" id="IPR012337">
    <property type="entry name" value="RNaseH-like_sf"/>
</dbReference>
<proteinExistence type="predicted"/>
<dbReference type="Gene3D" id="3.30.420.10">
    <property type="entry name" value="Ribonuclease H-like superfamily/Ribonuclease H"/>
    <property type="match status" value="1"/>
</dbReference>
<dbReference type="AlphaFoldDB" id="A0A5B6WDQ4"/>
<dbReference type="PANTHER" id="PTHR35046">
    <property type="entry name" value="ZINC KNUCKLE (CCHC-TYPE) FAMILY PROTEIN"/>
    <property type="match status" value="1"/>
</dbReference>
<dbReference type="GO" id="GO:0003676">
    <property type="term" value="F:nucleic acid binding"/>
    <property type="evidence" value="ECO:0007669"/>
    <property type="project" value="InterPro"/>
</dbReference>
<evidence type="ECO:0000313" key="3">
    <source>
        <dbReference type="Proteomes" id="UP000325315"/>
    </source>
</evidence>
<name>A0A5B6WDQ4_9ROSI</name>
<keyword evidence="3" id="KW-1185">Reference proteome</keyword>
<dbReference type="GO" id="GO:0015074">
    <property type="term" value="P:DNA integration"/>
    <property type="evidence" value="ECO:0007669"/>
    <property type="project" value="InterPro"/>
</dbReference>
<protein>
    <submittedName>
        <fullName evidence="2">Transposon Ty3-I Gag-Pol polyprotein</fullName>
    </submittedName>
</protein>
<comment type="caution">
    <text evidence="2">The sequence shown here is derived from an EMBL/GenBank/DDBJ whole genome shotgun (WGS) entry which is preliminary data.</text>
</comment>
<accession>A0A5B6WDQ4</accession>
<gene>
    <name evidence="2" type="ORF">EPI10_020245</name>
</gene>
<dbReference type="PANTHER" id="PTHR35046:SF9">
    <property type="entry name" value="RNA-DIRECTED DNA POLYMERASE"/>
    <property type="match status" value="1"/>
</dbReference>
<sequence length="190" mass="21359">MSHVIACIKTNDVVHVANLFFREVVHLHGIPRTIVSDRDAKFLSHFCSLLWGTLGTKLLFSITCHPQTDGKTEVVNYVLSTLLRAIIRKNLKSWEECLLHIEFAYNRSVHSTTKHSPFEIINENAYKLNLPGEYNISASFNVSDLSLYDVGDDLGTNHFEKEGDGMAKTRDSPKASMEPLELSLGLITRA</sequence>
<dbReference type="InterPro" id="IPR036397">
    <property type="entry name" value="RNaseH_sf"/>
</dbReference>
<dbReference type="SUPFAM" id="SSF53098">
    <property type="entry name" value="Ribonuclease H-like"/>
    <property type="match status" value="1"/>
</dbReference>
<dbReference type="OrthoDB" id="1000991at2759"/>
<dbReference type="InterPro" id="IPR001584">
    <property type="entry name" value="Integrase_cat-core"/>
</dbReference>
<evidence type="ECO:0000259" key="1">
    <source>
        <dbReference type="PROSITE" id="PS50994"/>
    </source>
</evidence>